<evidence type="ECO:0000313" key="2">
    <source>
        <dbReference type="Proteomes" id="UP000280668"/>
    </source>
</evidence>
<protein>
    <submittedName>
        <fullName evidence="1">Uridine kinase</fullName>
    </submittedName>
</protein>
<dbReference type="EMBL" id="RKHK01000001">
    <property type="protein sequence ID" value="ROR72760.1"/>
    <property type="molecule type" value="Genomic_DNA"/>
</dbReference>
<dbReference type="Gene3D" id="3.40.50.300">
    <property type="entry name" value="P-loop containing nucleotide triphosphate hydrolases"/>
    <property type="match status" value="1"/>
</dbReference>
<dbReference type="SUPFAM" id="SSF52540">
    <property type="entry name" value="P-loop containing nucleoside triphosphate hydrolases"/>
    <property type="match status" value="1"/>
</dbReference>
<dbReference type="AlphaFoldDB" id="A0A3N2BBZ2"/>
<reference evidence="1 2" key="1">
    <citation type="submission" date="2018-11" db="EMBL/GenBank/DDBJ databases">
        <title>Sequencing the genomes of 1000 actinobacteria strains.</title>
        <authorList>
            <person name="Klenk H.-P."/>
        </authorList>
    </citation>
    <scope>NUCLEOTIDE SEQUENCE [LARGE SCALE GENOMIC DNA]</scope>
    <source>
        <strain evidence="1 2">DSM 11294</strain>
    </source>
</reference>
<organism evidence="1 2">
    <name type="scientific">Bogoriella caseilytica</name>
    <dbReference type="NCBI Taxonomy" id="56055"/>
    <lineage>
        <taxon>Bacteria</taxon>
        <taxon>Bacillati</taxon>
        <taxon>Actinomycetota</taxon>
        <taxon>Actinomycetes</taxon>
        <taxon>Micrococcales</taxon>
        <taxon>Bogoriellaceae</taxon>
        <taxon>Bogoriella</taxon>
    </lineage>
</organism>
<dbReference type="GO" id="GO:0016301">
    <property type="term" value="F:kinase activity"/>
    <property type="evidence" value="ECO:0007669"/>
    <property type="project" value="UniProtKB-KW"/>
</dbReference>
<dbReference type="InterPro" id="IPR027417">
    <property type="entry name" value="P-loop_NTPase"/>
</dbReference>
<keyword evidence="1" id="KW-0808">Transferase</keyword>
<keyword evidence="2" id="KW-1185">Reference proteome</keyword>
<accession>A0A3N2BBZ2</accession>
<keyword evidence="1" id="KW-0418">Kinase</keyword>
<dbReference type="OrthoDB" id="3237545at2"/>
<sequence>MSSERAVRTMLPHLLDPGAIVLVDGRSGSGKTTLARRLIGAAREAGAAPRLVALDAMYQGWDGLWAAAQAAAQDLVRPLSRGEAGHWQEYDWNLGRVIARHTVLPGPPLLVEGVGALTPLSAAAATYRVWLTAESGLRRERALTRDGETFRPHWDRWAAQEAEHLRRHQPERLADLVIDTSGLRGQ</sequence>
<comment type="caution">
    <text evidence="1">The sequence shown here is derived from an EMBL/GenBank/DDBJ whole genome shotgun (WGS) entry which is preliminary data.</text>
</comment>
<dbReference type="Proteomes" id="UP000280668">
    <property type="component" value="Unassembled WGS sequence"/>
</dbReference>
<proteinExistence type="predicted"/>
<gene>
    <name evidence="1" type="ORF">EDD31_1119</name>
</gene>
<name>A0A3N2BBZ2_9MICO</name>
<evidence type="ECO:0000313" key="1">
    <source>
        <dbReference type="EMBL" id="ROR72760.1"/>
    </source>
</evidence>